<dbReference type="AlphaFoldDB" id="A0AAD9S064"/>
<reference evidence="5" key="1">
    <citation type="submission" date="2021-08" db="EMBL/GenBank/DDBJ databases">
        <authorList>
            <person name="Misof B."/>
            <person name="Oliver O."/>
            <person name="Podsiadlowski L."/>
            <person name="Donath A."/>
            <person name="Peters R."/>
            <person name="Mayer C."/>
            <person name="Rust J."/>
            <person name="Gunkel S."/>
            <person name="Lesny P."/>
            <person name="Martin S."/>
            <person name="Oeyen J.P."/>
            <person name="Petersen M."/>
            <person name="Panagiotis P."/>
            <person name="Wilbrandt J."/>
            <person name="Tanja T."/>
        </authorList>
    </citation>
    <scope>NUCLEOTIDE SEQUENCE</scope>
    <source>
        <strain evidence="5">GBR_01_08_01A</strain>
        <tissue evidence="5">Thorax + abdomen</tissue>
    </source>
</reference>
<accession>A0AAD9S064</accession>
<dbReference type="InterPro" id="IPR036291">
    <property type="entry name" value="NAD(P)-bd_dom_sf"/>
</dbReference>
<keyword evidence="2" id="KW-0521">NADP</keyword>
<comment type="similarity">
    <text evidence="1 4">Belongs to the short-chain dehydrogenases/reductases (SDR) family.</text>
</comment>
<dbReference type="Pfam" id="PF00106">
    <property type="entry name" value="adh_short"/>
    <property type="match status" value="1"/>
</dbReference>
<dbReference type="CDD" id="cd05356">
    <property type="entry name" value="17beta-HSD1_like_SDR_c"/>
    <property type="match status" value="1"/>
</dbReference>
<dbReference type="PANTHER" id="PTHR43899">
    <property type="entry name" value="RH59310P"/>
    <property type="match status" value="1"/>
</dbReference>
<reference evidence="5" key="2">
    <citation type="journal article" date="2023" name="Commun. Biol.">
        <title>Intrasexual cuticular hydrocarbon dimorphism in a wasp sheds light on hydrocarbon biosynthesis genes in Hymenoptera.</title>
        <authorList>
            <person name="Moris V.C."/>
            <person name="Podsiadlowski L."/>
            <person name="Martin S."/>
            <person name="Oeyen J.P."/>
            <person name="Donath A."/>
            <person name="Petersen M."/>
            <person name="Wilbrandt J."/>
            <person name="Misof B."/>
            <person name="Liedtke D."/>
            <person name="Thamm M."/>
            <person name="Scheiner R."/>
            <person name="Schmitt T."/>
            <person name="Niehuis O."/>
        </authorList>
    </citation>
    <scope>NUCLEOTIDE SEQUENCE</scope>
    <source>
        <strain evidence="5">GBR_01_08_01A</strain>
    </source>
</reference>
<dbReference type="Gene3D" id="3.40.50.720">
    <property type="entry name" value="NAD(P)-binding Rossmann-like Domain"/>
    <property type="match status" value="1"/>
</dbReference>
<dbReference type="PRINTS" id="PR00080">
    <property type="entry name" value="SDRFAMILY"/>
</dbReference>
<evidence type="ECO:0000313" key="5">
    <source>
        <dbReference type="EMBL" id="KAK2588823.1"/>
    </source>
</evidence>
<dbReference type="PANTHER" id="PTHR43899:SF13">
    <property type="entry name" value="RH59310P"/>
    <property type="match status" value="1"/>
</dbReference>
<name>A0AAD9S064_9HYME</name>
<dbReference type="PRINTS" id="PR00081">
    <property type="entry name" value="GDHRDH"/>
</dbReference>
<dbReference type="InterPro" id="IPR051019">
    <property type="entry name" value="VLCFA-Steroid_DH"/>
</dbReference>
<sequence>MGKRDLSKSERISVEHAVEYIDLLLRGWKSVNRKEKEGDPRLPTLVFKEEPYVVRIFFERSNVFEISLRGRMSLTCWEKISLVVLTAVGLRIVIRGSLLAWRKLIAPNLGLGIDLTTQGRWAVITGATDGLGKAFAKALASKGLDIVLVSRSLPKLENVAAEINKQYGVETRVIEADLTEGQAVYAKIAKATEELEVGVLINSAGVSYEYPEFFTNVSEETMSNIIKLNVAGVTGVTKVILPGMMERRKGVLINISSTAGTIPSPYLAVYAASKAYINKLSADLAAEAAPNGVTVQCVLPGPVATKMSKIKKPSWMAPSADKFVEATLKTVGIESETTGYPPHSLILGFISMLRCMCEKGAVWLVAKTMLNIRGRALRKKMKPPGEVKEVSKRDGPFSG</sequence>
<evidence type="ECO:0000256" key="1">
    <source>
        <dbReference type="ARBA" id="ARBA00006484"/>
    </source>
</evidence>
<evidence type="ECO:0000256" key="4">
    <source>
        <dbReference type="RuleBase" id="RU000363"/>
    </source>
</evidence>
<dbReference type="InterPro" id="IPR002347">
    <property type="entry name" value="SDR_fam"/>
</dbReference>
<evidence type="ECO:0000256" key="2">
    <source>
        <dbReference type="ARBA" id="ARBA00022857"/>
    </source>
</evidence>
<dbReference type="Proteomes" id="UP001258017">
    <property type="component" value="Unassembled WGS sequence"/>
</dbReference>
<gene>
    <name evidence="5" type="ORF">KPH14_001695</name>
</gene>
<dbReference type="GO" id="GO:0016491">
    <property type="term" value="F:oxidoreductase activity"/>
    <property type="evidence" value="ECO:0007669"/>
    <property type="project" value="UniProtKB-KW"/>
</dbReference>
<dbReference type="GO" id="GO:0005783">
    <property type="term" value="C:endoplasmic reticulum"/>
    <property type="evidence" value="ECO:0007669"/>
    <property type="project" value="TreeGrafter"/>
</dbReference>
<protein>
    <submittedName>
        <fullName evidence="5">Uncharacterized protein</fullName>
    </submittedName>
</protein>
<comment type="caution">
    <text evidence="5">The sequence shown here is derived from an EMBL/GenBank/DDBJ whole genome shotgun (WGS) entry which is preliminary data.</text>
</comment>
<dbReference type="SUPFAM" id="SSF51735">
    <property type="entry name" value="NAD(P)-binding Rossmann-fold domains"/>
    <property type="match status" value="1"/>
</dbReference>
<evidence type="ECO:0000256" key="3">
    <source>
        <dbReference type="ARBA" id="ARBA00023002"/>
    </source>
</evidence>
<dbReference type="FunFam" id="3.40.50.720:FF:000137">
    <property type="entry name" value="Hydroxysteroid (17-beta) dehydrogenase 3"/>
    <property type="match status" value="1"/>
</dbReference>
<organism evidence="5 6">
    <name type="scientific">Odynerus spinipes</name>
    <dbReference type="NCBI Taxonomy" id="1348599"/>
    <lineage>
        <taxon>Eukaryota</taxon>
        <taxon>Metazoa</taxon>
        <taxon>Ecdysozoa</taxon>
        <taxon>Arthropoda</taxon>
        <taxon>Hexapoda</taxon>
        <taxon>Insecta</taxon>
        <taxon>Pterygota</taxon>
        <taxon>Neoptera</taxon>
        <taxon>Endopterygota</taxon>
        <taxon>Hymenoptera</taxon>
        <taxon>Apocrita</taxon>
        <taxon>Aculeata</taxon>
        <taxon>Vespoidea</taxon>
        <taxon>Vespidae</taxon>
        <taxon>Eumeninae</taxon>
        <taxon>Odynerus</taxon>
    </lineage>
</organism>
<keyword evidence="6" id="KW-1185">Reference proteome</keyword>
<keyword evidence="3" id="KW-0560">Oxidoreductase</keyword>
<dbReference type="EMBL" id="JAIFRP010000002">
    <property type="protein sequence ID" value="KAK2588823.1"/>
    <property type="molecule type" value="Genomic_DNA"/>
</dbReference>
<proteinExistence type="inferred from homology"/>
<evidence type="ECO:0000313" key="6">
    <source>
        <dbReference type="Proteomes" id="UP001258017"/>
    </source>
</evidence>